<dbReference type="Proteomes" id="UP000789833">
    <property type="component" value="Unassembled WGS sequence"/>
</dbReference>
<keyword evidence="3" id="KW-1185">Reference proteome</keyword>
<dbReference type="SUPFAM" id="SSF89447">
    <property type="entry name" value="AbrB/MazE/MraZ-like"/>
    <property type="match status" value="1"/>
</dbReference>
<comment type="caution">
    <text evidence="2">The sequence shown here is derived from an EMBL/GenBank/DDBJ whole genome shotgun (WGS) entry which is preliminary data.</text>
</comment>
<name>A0ABM8YSB5_9BACI</name>
<dbReference type="Pfam" id="PF04014">
    <property type="entry name" value="MazE_antitoxin"/>
    <property type="match status" value="1"/>
</dbReference>
<accession>A0ABM8YSB5</accession>
<evidence type="ECO:0000313" key="3">
    <source>
        <dbReference type="Proteomes" id="UP000789833"/>
    </source>
</evidence>
<dbReference type="Gene3D" id="2.10.260.10">
    <property type="match status" value="1"/>
</dbReference>
<dbReference type="InterPro" id="IPR037914">
    <property type="entry name" value="SpoVT-AbrB_sf"/>
</dbReference>
<dbReference type="InterPro" id="IPR007159">
    <property type="entry name" value="SpoVT-AbrB_dom"/>
</dbReference>
<dbReference type="EMBL" id="CAKJTJ010000027">
    <property type="protein sequence ID" value="CAG9622791.1"/>
    <property type="molecule type" value="Genomic_DNA"/>
</dbReference>
<sequence length="90" mass="10205">MAVKALERKVTKVGNSLGITLPQEALEHAKAKQGDELKFTLNDDGSITLKKYQPLQLDVLEDMDIDQEFLEGMKDLVDNYDNTLRNLVNR</sequence>
<gene>
    <name evidence="2" type="ORF">BACCIP111883_03582</name>
</gene>
<evidence type="ECO:0000259" key="1">
    <source>
        <dbReference type="SMART" id="SM00966"/>
    </source>
</evidence>
<dbReference type="RefSeq" id="WP_230503646.1">
    <property type="nucleotide sequence ID" value="NZ_CAKJTJ010000027.1"/>
</dbReference>
<organism evidence="2 3">
    <name type="scientific">Sutcliffiella rhizosphaerae</name>
    <dbReference type="NCBI Taxonomy" id="2880967"/>
    <lineage>
        <taxon>Bacteria</taxon>
        <taxon>Bacillati</taxon>
        <taxon>Bacillota</taxon>
        <taxon>Bacilli</taxon>
        <taxon>Bacillales</taxon>
        <taxon>Bacillaceae</taxon>
        <taxon>Sutcliffiella</taxon>
    </lineage>
</organism>
<feature type="domain" description="SpoVT-AbrB" evidence="1">
    <location>
        <begin position="11"/>
        <end position="55"/>
    </location>
</feature>
<dbReference type="SMART" id="SM00966">
    <property type="entry name" value="SpoVT_AbrB"/>
    <property type="match status" value="1"/>
</dbReference>
<reference evidence="2 3" key="1">
    <citation type="submission" date="2021-10" db="EMBL/GenBank/DDBJ databases">
        <authorList>
            <person name="Criscuolo A."/>
        </authorList>
    </citation>
    <scope>NUCLEOTIDE SEQUENCE [LARGE SCALE GENOMIC DNA]</scope>
    <source>
        <strain evidence="3">CIP 111883</strain>
    </source>
</reference>
<protein>
    <recommendedName>
        <fullName evidence="1">SpoVT-AbrB domain-containing protein</fullName>
    </recommendedName>
</protein>
<evidence type="ECO:0000313" key="2">
    <source>
        <dbReference type="EMBL" id="CAG9622791.1"/>
    </source>
</evidence>
<proteinExistence type="predicted"/>